<comment type="caution">
    <text evidence="2">The sequence shown here is derived from an EMBL/GenBank/DDBJ whole genome shotgun (WGS) entry which is preliminary data.</text>
</comment>
<name>A0A4R5W1D1_9BURK</name>
<feature type="signal peptide" evidence="1">
    <location>
        <begin position="1"/>
        <end position="21"/>
    </location>
</feature>
<evidence type="ECO:0000313" key="3">
    <source>
        <dbReference type="Proteomes" id="UP000294829"/>
    </source>
</evidence>
<reference evidence="2 3" key="1">
    <citation type="submission" date="2019-03" db="EMBL/GenBank/DDBJ databases">
        <title>Sapientia aquatica gen. nov., sp. nov., isolated from a crater lake.</title>
        <authorList>
            <person name="Felfoldi T."/>
            <person name="Szabo A."/>
            <person name="Toth E."/>
            <person name="Schumann P."/>
            <person name="Keki Z."/>
            <person name="Marialigeti K."/>
            <person name="Mathe I."/>
        </authorList>
    </citation>
    <scope>NUCLEOTIDE SEQUENCE [LARGE SCALE GENOMIC DNA]</scope>
    <source>
        <strain evidence="2 3">SA-152</strain>
    </source>
</reference>
<dbReference type="OrthoDB" id="5292580at2"/>
<dbReference type="Pfam" id="PF13852">
    <property type="entry name" value="DUF4197"/>
    <property type="match status" value="1"/>
</dbReference>
<organism evidence="2 3">
    <name type="scientific">Sapientia aquatica</name>
    <dbReference type="NCBI Taxonomy" id="1549640"/>
    <lineage>
        <taxon>Bacteria</taxon>
        <taxon>Pseudomonadati</taxon>
        <taxon>Pseudomonadota</taxon>
        <taxon>Betaproteobacteria</taxon>
        <taxon>Burkholderiales</taxon>
        <taxon>Oxalobacteraceae</taxon>
        <taxon>Sapientia</taxon>
    </lineage>
</organism>
<dbReference type="InterPro" id="IPR025245">
    <property type="entry name" value="DUF4197"/>
</dbReference>
<protein>
    <submittedName>
        <fullName evidence="2">DUF4197 domain-containing protein</fullName>
    </submittedName>
</protein>
<dbReference type="AlphaFoldDB" id="A0A4R5W1D1"/>
<evidence type="ECO:0000313" key="2">
    <source>
        <dbReference type="EMBL" id="TDK65925.1"/>
    </source>
</evidence>
<feature type="chain" id="PRO_5020991811" evidence="1">
    <location>
        <begin position="22"/>
        <end position="230"/>
    </location>
</feature>
<sequence length="230" mass="24227">MTMRFPLLALGLISITVTALALPVSFADLSNADATSGLRAALEKGADSAVGKLGVENGFLSNDKVKINLPSSLDKAQSILRMTGQGPKMDELIVSMNHAAEQAVPMAKPLLINAIKSMSVTDAKNILSGGDTAVTDFFKQKTSAQLSTEFLPVVKRVTDKSGLATQYNAVMGPAAKYGVVPAQQATVESYVTERAVEGLFVMIGEEEKAIRKDPIGTGSKIIGKVFGLLK</sequence>
<proteinExistence type="predicted"/>
<keyword evidence="3" id="KW-1185">Reference proteome</keyword>
<dbReference type="EMBL" id="SMYL01000004">
    <property type="protein sequence ID" value="TDK65925.1"/>
    <property type="molecule type" value="Genomic_DNA"/>
</dbReference>
<dbReference type="Proteomes" id="UP000294829">
    <property type="component" value="Unassembled WGS sequence"/>
</dbReference>
<evidence type="ECO:0000256" key="1">
    <source>
        <dbReference type="SAM" id="SignalP"/>
    </source>
</evidence>
<keyword evidence="1" id="KW-0732">Signal</keyword>
<gene>
    <name evidence="2" type="ORF">E2I14_10010</name>
</gene>
<accession>A0A4R5W1D1</accession>